<feature type="domain" description="Alkylated DNA repair protein AlkB homologue 8 N-terminal" evidence="1">
    <location>
        <begin position="26"/>
        <end position="65"/>
    </location>
</feature>
<evidence type="ECO:0000259" key="1">
    <source>
        <dbReference type="Pfam" id="PF09004"/>
    </source>
</evidence>
<dbReference type="GO" id="GO:0016706">
    <property type="term" value="F:2-oxoglutarate-dependent dioxygenase activity"/>
    <property type="evidence" value="ECO:0007669"/>
    <property type="project" value="InterPro"/>
</dbReference>
<accession>A0A9Q1IQW1</accession>
<dbReference type="InterPro" id="IPR015095">
    <property type="entry name" value="AlkB_hom8_N"/>
</dbReference>
<name>A0A9Q1IQW1_SYNKA</name>
<dbReference type="Proteomes" id="UP001152622">
    <property type="component" value="Chromosome 10"/>
</dbReference>
<dbReference type="Pfam" id="PF09004">
    <property type="entry name" value="ALKBH8_N"/>
    <property type="match status" value="1"/>
</dbReference>
<reference evidence="2" key="1">
    <citation type="journal article" date="2023" name="Science">
        <title>Genome structures resolve the early diversification of teleost fishes.</title>
        <authorList>
            <person name="Parey E."/>
            <person name="Louis A."/>
            <person name="Montfort J."/>
            <person name="Bouchez O."/>
            <person name="Roques C."/>
            <person name="Iampietro C."/>
            <person name="Lluch J."/>
            <person name="Castinel A."/>
            <person name="Donnadieu C."/>
            <person name="Desvignes T."/>
            <person name="Floi Bucao C."/>
            <person name="Jouanno E."/>
            <person name="Wen M."/>
            <person name="Mejri S."/>
            <person name="Dirks R."/>
            <person name="Jansen H."/>
            <person name="Henkel C."/>
            <person name="Chen W.J."/>
            <person name="Zahm M."/>
            <person name="Cabau C."/>
            <person name="Klopp C."/>
            <person name="Thompson A.W."/>
            <person name="Robinson-Rechavi M."/>
            <person name="Braasch I."/>
            <person name="Lecointre G."/>
            <person name="Bobe J."/>
            <person name="Postlethwait J.H."/>
            <person name="Berthelot C."/>
            <person name="Roest Crollius H."/>
            <person name="Guiguen Y."/>
        </authorList>
    </citation>
    <scope>NUCLEOTIDE SEQUENCE</scope>
    <source>
        <strain evidence="2">WJC10195</strain>
    </source>
</reference>
<dbReference type="EMBL" id="JAINUF010000010">
    <property type="protein sequence ID" value="KAJ8349037.1"/>
    <property type="molecule type" value="Genomic_DNA"/>
</dbReference>
<evidence type="ECO:0000313" key="3">
    <source>
        <dbReference type="Proteomes" id="UP001152622"/>
    </source>
</evidence>
<evidence type="ECO:0000313" key="2">
    <source>
        <dbReference type="EMBL" id="KAJ8349037.1"/>
    </source>
</evidence>
<keyword evidence="3" id="KW-1185">Reference proteome</keyword>
<sequence length="91" mass="10746">MRRRVEQVGAFKYLGTEIDSLLSFSQHADSVYRKAQQRLFLLRKLRSFDVRKDILTAVYKSLIETVLTFNITSWFNFISVKNKSKLSRIIN</sequence>
<comment type="caution">
    <text evidence="2">The sequence shown here is derived from an EMBL/GenBank/DDBJ whole genome shotgun (WGS) entry which is preliminary data.</text>
</comment>
<dbReference type="GO" id="GO:0008168">
    <property type="term" value="F:methyltransferase activity"/>
    <property type="evidence" value="ECO:0007669"/>
    <property type="project" value="InterPro"/>
</dbReference>
<protein>
    <recommendedName>
        <fullName evidence="1">Alkylated DNA repair protein AlkB homologue 8 N-terminal domain-containing protein</fullName>
    </recommendedName>
</protein>
<organism evidence="2 3">
    <name type="scientific">Synaphobranchus kaupii</name>
    <name type="common">Kaup's arrowtooth eel</name>
    <dbReference type="NCBI Taxonomy" id="118154"/>
    <lineage>
        <taxon>Eukaryota</taxon>
        <taxon>Metazoa</taxon>
        <taxon>Chordata</taxon>
        <taxon>Craniata</taxon>
        <taxon>Vertebrata</taxon>
        <taxon>Euteleostomi</taxon>
        <taxon>Actinopterygii</taxon>
        <taxon>Neopterygii</taxon>
        <taxon>Teleostei</taxon>
        <taxon>Anguilliformes</taxon>
        <taxon>Synaphobranchidae</taxon>
        <taxon>Synaphobranchus</taxon>
    </lineage>
</organism>
<gene>
    <name evidence="2" type="ORF">SKAU_G00276260</name>
</gene>
<proteinExistence type="predicted"/>
<dbReference type="AlphaFoldDB" id="A0A9Q1IQW1"/>
<dbReference type="OrthoDB" id="411173at2759"/>